<dbReference type="InterPro" id="IPR056813">
    <property type="entry name" value="GIL1_IRKI_C"/>
</dbReference>
<dbReference type="GO" id="GO:0009959">
    <property type="term" value="P:negative gravitropism"/>
    <property type="evidence" value="ECO:0007669"/>
    <property type="project" value="InterPro"/>
</dbReference>
<dbReference type="GO" id="GO:0009639">
    <property type="term" value="P:response to red or far red light"/>
    <property type="evidence" value="ECO:0007669"/>
    <property type="project" value="InterPro"/>
</dbReference>
<feature type="domain" description="GIL1/IRKI C-terminal" evidence="1">
    <location>
        <begin position="58"/>
        <end position="114"/>
    </location>
</feature>
<reference evidence="2 3" key="1">
    <citation type="submission" date="2023-12" db="EMBL/GenBank/DDBJ databases">
        <title>A high-quality genome assembly for Dillenia turbinata (Dilleniales).</title>
        <authorList>
            <person name="Chanderbali A."/>
        </authorList>
    </citation>
    <scope>NUCLEOTIDE SEQUENCE [LARGE SCALE GENOMIC DNA]</scope>
    <source>
        <strain evidence="2">LSX21</strain>
        <tissue evidence="2">Leaf</tissue>
    </source>
</reference>
<gene>
    <name evidence="2" type="ORF">RJ641_008906</name>
</gene>
<evidence type="ECO:0000313" key="2">
    <source>
        <dbReference type="EMBL" id="KAK6927187.1"/>
    </source>
</evidence>
<sequence>MEHGRGPYNIDDLVRLNHPFEALMWQASKDPLLPGNCEVEVGVDSARGCSNDSTKAEIFGVSRGTEFSEIYMESVEEVKEDTAALSDHQEKYQVEFMVIPGFRIGDTVIRSRVYC</sequence>
<accession>A0AAN8VDB2</accession>
<comment type="caution">
    <text evidence="2">The sequence shown here is derived from an EMBL/GenBank/DDBJ whole genome shotgun (WGS) entry which is preliminary data.</text>
</comment>
<evidence type="ECO:0000313" key="3">
    <source>
        <dbReference type="Proteomes" id="UP001370490"/>
    </source>
</evidence>
<dbReference type="Pfam" id="PF24994">
    <property type="entry name" value="GIL1_IRKI_C"/>
    <property type="match status" value="1"/>
</dbReference>
<dbReference type="Proteomes" id="UP001370490">
    <property type="component" value="Unassembled WGS sequence"/>
</dbReference>
<dbReference type="InterPro" id="IPR040225">
    <property type="entry name" value="GIL1-like"/>
</dbReference>
<keyword evidence="3" id="KW-1185">Reference proteome</keyword>
<protein>
    <recommendedName>
        <fullName evidence="1">GIL1/IRKI C-terminal domain-containing protein</fullName>
    </recommendedName>
</protein>
<proteinExistence type="predicted"/>
<organism evidence="2 3">
    <name type="scientific">Dillenia turbinata</name>
    <dbReference type="NCBI Taxonomy" id="194707"/>
    <lineage>
        <taxon>Eukaryota</taxon>
        <taxon>Viridiplantae</taxon>
        <taxon>Streptophyta</taxon>
        <taxon>Embryophyta</taxon>
        <taxon>Tracheophyta</taxon>
        <taxon>Spermatophyta</taxon>
        <taxon>Magnoliopsida</taxon>
        <taxon>eudicotyledons</taxon>
        <taxon>Gunneridae</taxon>
        <taxon>Pentapetalae</taxon>
        <taxon>Dilleniales</taxon>
        <taxon>Dilleniaceae</taxon>
        <taxon>Dillenia</taxon>
    </lineage>
</organism>
<name>A0AAN8VDB2_9MAGN</name>
<dbReference type="EMBL" id="JBAMMX010000015">
    <property type="protein sequence ID" value="KAK6927187.1"/>
    <property type="molecule type" value="Genomic_DNA"/>
</dbReference>
<evidence type="ECO:0000259" key="1">
    <source>
        <dbReference type="Pfam" id="PF24994"/>
    </source>
</evidence>
<dbReference type="PANTHER" id="PTHR31161">
    <property type="entry name" value="PROTEIN GRAVITROPIC IN THE LIGHT 1"/>
    <property type="match status" value="1"/>
</dbReference>
<dbReference type="AlphaFoldDB" id="A0AAN8VDB2"/>